<keyword evidence="7" id="KW-1185">Reference proteome</keyword>
<reference evidence="6 7" key="1">
    <citation type="journal article" date="2013" name="PLoS Genet.">
        <title>The genome and development-dependent transcriptomes of Pyronema confluens: a window into fungal evolution.</title>
        <authorList>
            <person name="Traeger S."/>
            <person name="Altegoer F."/>
            <person name="Freitag M."/>
            <person name="Gabaldon T."/>
            <person name="Kempken F."/>
            <person name="Kumar A."/>
            <person name="Marcet-Houben M."/>
            <person name="Poggeler S."/>
            <person name="Stajich J.E."/>
            <person name="Nowrousian M."/>
        </authorList>
    </citation>
    <scope>NUCLEOTIDE SEQUENCE [LARGE SCALE GENOMIC DNA]</scope>
    <source>
        <strain evidence="7">CBS 100304</strain>
        <tissue evidence="6">Vegetative mycelium</tissue>
    </source>
</reference>
<feature type="region of interest" description="Disordered" evidence="4">
    <location>
        <begin position="51"/>
        <end position="70"/>
    </location>
</feature>
<accession>U4LPN3</accession>
<sequence length="220" mass="24113">MTSDGFIKTEPAVWGEGVWSPEMLVANEFSPQLGTYDICTPATISPSELQMQPHPSPFTFDSPSDNGYDTSPLWGADDVAAETDWFPLFADAGAVESTEAVAPVTTDQFQGQESRDSTESPETSPRQRSGSKEAKRSATAGVRKRQHPLPPITVADPSDTVAQKRARNTMAARKSRAKKAETMEKMAEEIEALRKQLEEQTASAEYWKQQAQLNASQFLA</sequence>
<dbReference type="SUPFAM" id="SSF57959">
    <property type="entry name" value="Leucine zipper domain"/>
    <property type="match status" value="1"/>
</dbReference>
<dbReference type="STRING" id="1076935.U4LPN3"/>
<dbReference type="Gene3D" id="3.30.160.60">
    <property type="entry name" value="Classic Zinc Finger"/>
    <property type="match status" value="1"/>
</dbReference>
<dbReference type="eggNOG" id="KOG0837">
    <property type="taxonomic scope" value="Eukaryota"/>
</dbReference>
<dbReference type="EMBL" id="HF936305">
    <property type="protein sequence ID" value="CCX34126.1"/>
    <property type="molecule type" value="Genomic_DNA"/>
</dbReference>
<dbReference type="GO" id="GO:0001080">
    <property type="term" value="P:nitrogen catabolite activation of transcription from RNA polymerase II promoter"/>
    <property type="evidence" value="ECO:0007669"/>
    <property type="project" value="TreeGrafter"/>
</dbReference>
<dbReference type="Proteomes" id="UP000018144">
    <property type="component" value="Unassembled WGS sequence"/>
</dbReference>
<dbReference type="AlphaFoldDB" id="U4LPN3"/>
<evidence type="ECO:0000256" key="2">
    <source>
        <dbReference type="ARBA" id="ARBA00023125"/>
    </source>
</evidence>
<dbReference type="PROSITE" id="PS00036">
    <property type="entry name" value="BZIP_BASIC"/>
    <property type="match status" value="1"/>
</dbReference>
<dbReference type="GO" id="GO:0005667">
    <property type="term" value="C:transcription regulator complex"/>
    <property type="evidence" value="ECO:0007669"/>
    <property type="project" value="TreeGrafter"/>
</dbReference>
<dbReference type="GO" id="GO:0000978">
    <property type="term" value="F:RNA polymerase II cis-regulatory region sequence-specific DNA binding"/>
    <property type="evidence" value="ECO:0007669"/>
    <property type="project" value="TreeGrafter"/>
</dbReference>
<dbReference type="GO" id="GO:0000981">
    <property type="term" value="F:DNA-binding transcription factor activity, RNA polymerase II-specific"/>
    <property type="evidence" value="ECO:0007669"/>
    <property type="project" value="TreeGrafter"/>
</dbReference>
<evidence type="ECO:0000256" key="4">
    <source>
        <dbReference type="SAM" id="MobiDB-lite"/>
    </source>
</evidence>
<evidence type="ECO:0000313" key="7">
    <source>
        <dbReference type="Proteomes" id="UP000018144"/>
    </source>
</evidence>
<proteinExistence type="predicted"/>
<evidence type="ECO:0000313" key="6">
    <source>
        <dbReference type="EMBL" id="CCX34126.1"/>
    </source>
</evidence>
<dbReference type="PANTHER" id="PTHR11462">
    <property type="entry name" value="JUN TRANSCRIPTION FACTOR-RELATED"/>
    <property type="match status" value="1"/>
</dbReference>
<dbReference type="GO" id="GO:1903833">
    <property type="term" value="P:positive regulation of cellular response to amino acid starvation"/>
    <property type="evidence" value="ECO:0007669"/>
    <property type="project" value="TreeGrafter"/>
</dbReference>
<evidence type="ECO:0000256" key="3">
    <source>
        <dbReference type="ARBA" id="ARBA00023163"/>
    </source>
</evidence>
<name>U4LPN3_PYROM</name>
<protein>
    <submittedName>
        <fullName evidence="6">Similar to Cross-pathway control protein A acc. no. Q00096</fullName>
    </submittedName>
</protein>
<evidence type="ECO:0000256" key="1">
    <source>
        <dbReference type="ARBA" id="ARBA00023015"/>
    </source>
</evidence>
<gene>
    <name evidence="6" type="ORF">PCON_02626</name>
</gene>
<evidence type="ECO:0000259" key="5">
    <source>
        <dbReference type="PROSITE" id="PS00036"/>
    </source>
</evidence>
<keyword evidence="3" id="KW-0804">Transcription</keyword>
<feature type="region of interest" description="Disordered" evidence="4">
    <location>
        <begin position="105"/>
        <end position="183"/>
    </location>
</feature>
<feature type="domain" description="BZIP" evidence="5">
    <location>
        <begin position="164"/>
        <end position="178"/>
    </location>
</feature>
<dbReference type="InterPro" id="IPR004827">
    <property type="entry name" value="bZIP"/>
</dbReference>
<organism evidence="6 7">
    <name type="scientific">Pyronema omphalodes (strain CBS 100304)</name>
    <name type="common">Pyronema confluens</name>
    <dbReference type="NCBI Taxonomy" id="1076935"/>
    <lineage>
        <taxon>Eukaryota</taxon>
        <taxon>Fungi</taxon>
        <taxon>Dikarya</taxon>
        <taxon>Ascomycota</taxon>
        <taxon>Pezizomycotina</taxon>
        <taxon>Pezizomycetes</taxon>
        <taxon>Pezizales</taxon>
        <taxon>Pyronemataceae</taxon>
        <taxon>Pyronema</taxon>
    </lineage>
</organism>
<feature type="compositionally biased region" description="Polar residues" evidence="4">
    <location>
        <begin position="59"/>
        <end position="69"/>
    </location>
</feature>
<dbReference type="OrthoDB" id="5419235at2759"/>
<dbReference type="CDD" id="cd12193">
    <property type="entry name" value="bZIP_GCN4"/>
    <property type="match status" value="1"/>
</dbReference>
<keyword evidence="1" id="KW-0805">Transcription regulation</keyword>
<dbReference type="InterPro" id="IPR050946">
    <property type="entry name" value="AP-1_TF_bZIP"/>
</dbReference>
<dbReference type="PANTHER" id="PTHR11462:SF35">
    <property type="entry name" value="TRANSCRIPTION FACTOR JRA"/>
    <property type="match status" value="1"/>
</dbReference>
<keyword evidence="2" id="KW-0238">DNA-binding</keyword>
<dbReference type="InterPro" id="IPR046347">
    <property type="entry name" value="bZIP_sf"/>
</dbReference>
<dbReference type="Pfam" id="PF07716">
    <property type="entry name" value="bZIP_2"/>
    <property type="match status" value="1"/>
</dbReference>